<keyword evidence="3" id="KW-1185">Reference proteome</keyword>
<name>A0A084G3L9_PSEDA</name>
<dbReference type="InterPro" id="IPR036890">
    <property type="entry name" value="HATPase_C_sf"/>
</dbReference>
<comment type="caution">
    <text evidence="2">The sequence shown here is derived from an EMBL/GenBank/DDBJ whole genome shotgun (WGS) entry which is preliminary data.</text>
</comment>
<organism evidence="2 3">
    <name type="scientific">Pseudallescheria apiosperma</name>
    <name type="common">Scedosporium apiospermum</name>
    <dbReference type="NCBI Taxonomy" id="563466"/>
    <lineage>
        <taxon>Eukaryota</taxon>
        <taxon>Fungi</taxon>
        <taxon>Dikarya</taxon>
        <taxon>Ascomycota</taxon>
        <taxon>Pezizomycotina</taxon>
        <taxon>Sordariomycetes</taxon>
        <taxon>Hypocreomycetidae</taxon>
        <taxon>Microascales</taxon>
        <taxon>Microascaceae</taxon>
        <taxon>Scedosporium</taxon>
    </lineage>
</organism>
<dbReference type="GeneID" id="27725560"/>
<evidence type="ECO:0000256" key="1">
    <source>
        <dbReference type="SAM" id="MobiDB-lite"/>
    </source>
</evidence>
<protein>
    <submittedName>
        <fullName evidence="2">Uncharacterized protein</fullName>
    </submittedName>
</protein>
<dbReference type="RefSeq" id="XP_016641730.1">
    <property type="nucleotide sequence ID" value="XM_016788577.1"/>
</dbReference>
<dbReference type="PANTHER" id="PTHR32387">
    <property type="entry name" value="WU:FJ29H11"/>
    <property type="match status" value="1"/>
</dbReference>
<sequence length="1308" mass="148700">MELDFPQSVLEAQAHIRQIRRDKGLGDGSERIGNNAADLESALEMSLSHDLYQTSTHFLLELIQNADDNSYTAETPTLSISYSSRKVRIDCNERGFAKQNVEAICRICKSTKSGRSKSAGFVGEKGIGFKAVFKVASTVWISSGHYSFRFDRDGHLGMIAPIWDSFPEKPREGYTSILLKLDKACDEKLIISKMQSYDEKLLIFLRRLRRLEIKYTPDRFSLRKPFETVLTRHGQPSENPSTMTLMNNGTKRHYFVFRRSAKRLPSDSRRPGITHSEVVVAFPNTGINGDAHVQPVIEPQNVYAFLPIRNYGFPFLLQADFLLSANREDIHVDSAWNKSLAQASAVTFIEAIRHIGSLENKLRYLWIHYLPTTASQSPFFEALRQDILKRLKSSEVLESMDGKKRKPTSLITVPGVWKDTNGRPFMIDKSNENKYAAGKYDGHLDQTMLALLGVKVMDERGFYDEMMKVLRKDPGSFLKKKSQEWHASLARALSNLPSLSYFQSLPIIPLSDGTWVAASSIRHTFIHLPSDDPAVKIPSGIEIPIVDAEAAADLDRNQLFIRLGILRLEIDHIKSAIIQTHSNPEFKPDALLPTQLISHAEFMFQNRESDETSPLQLWMASDLGSCRRGTAIDAAQNEKLVLVPPKNENEDRRWVSPSQCFWRGASWLTQSVGLERLYPDLERFFRIQMKVPNAGIEHLIKEAAAIPQLRQQPGRHIERLFLTLVSHVMIHGLTGDQSMRLRAMRIFPITKTLANEPYEYLTSATPNSPWLIADRTYFRTQFELVMPVLAFQPEFIWRINRLLLDLGLQERFLSRIAVSVTEAHGSVQLHEDLTKRYRSRASYLFRLMGENLANGPQLRSSFRGVEVFVADKVTQHWHAPLGLQRIYSRFAEGTSFLECDYAGDLRIYLRADYEKEVYPCELAEQLRDFFNIPSEQKDLITVILTATEERLDPLFEGRGIAPLQVESLEGEEELEGEEGEYRPILQIRETPTKKSRPELGGGSRFNQLLSHVRFSPFFFRGNNNRLMDLPPTYDTAVARSTLSALGRPVEPRAFSRPHTLSSVTGVLRDLEFIQMPGVVIGTPANPPTIIDRVRGLAQRDSDIGEHIVSGILSIVLGPQYDHKTMWAPKSSRGGDRATFNFTDTQGRFGAFLMRLDGMRGRAQGYTRLIYHLDVKAMDSLHFKITQDELDRARKNSVRNQPHPDEAPPSRDVSILVHISDVRTEPKIRFLADPWDLFEDEQLILENARTYQAKLNLRFRHNTENPANKDVGFDALQFRASNEPLPEDPSPGYEKGKAEVDANVKVQKA</sequence>
<dbReference type="InterPro" id="IPR052957">
    <property type="entry name" value="Auxin_embryo_med"/>
</dbReference>
<evidence type="ECO:0000313" key="3">
    <source>
        <dbReference type="Proteomes" id="UP000028545"/>
    </source>
</evidence>
<dbReference type="SUPFAM" id="SSF55874">
    <property type="entry name" value="ATPase domain of HSP90 chaperone/DNA topoisomerase II/histidine kinase"/>
    <property type="match status" value="1"/>
</dbReference>
<reference evidence="2 3" key="1">
    <citation type="journal article" date="2014" name="Genome Announc.">
        <title>Draft genome sequence of the pathogenic fungus Scedosporium apiospermum.</title>
        <authorList>
            <person name="Vandeputte P."/>
            <person name="Ghamrawi S."/>
            <person name="Rechenmann M."/>
            <person name="Iltis A."/>
            <person name="Giraud S."/>
            <person name="Fleury M."/>
            <person name="Thornton C."/>
            <person name="Delhaes L."/>
            <person name="Meyer W."/>
            <person name="Papon N."/>
            <person name="Bouchara J.P."/>
        </authorList>
    </citation>
    <scope>NUCLEOTIDE SEQUENCE [LARGE SCALE GENOMIC DNA]</scope>
    <source>
        <strain evidence="2 3">IHEM 14462</strain>
    </source>
</reference>
<gene>
    <name evidence="2" type="ORF">SAPIO_CDS6488</name>
</gene>
<dbReference type="HOGENOM" id="CLU_000570_2_1_1"/>
<proteinExistence type="predicted"/>
<dbReference type="NCBIfam" id="NF047352">
    <property type="entry name" value="P_loop_sacsin"/>
    <property type="match status" value="1"/>
</dbReference>
<dbReference type="VEuPathDB" id="FungiDB:SAPIO_CDS6488"/>
<dbReference type="Proteomes" id="UP000028545">
    <property type="component" value="Unassembled WGS sequence"/>
</dbReference>
<accession>A0A084G3L9</accession>
<dbReference type="Gene3D" id="3.30.565.10">
    <property type="entry name" value="Histidine kinase-like ATPase, C-terminal domain"/>
    <property type="match status" value="1"/>
</dbReference>
<dbReference type="EMBL" id="JOWA01000104">
    <property type="protein sequence ID" value="KEZ41931.1"/>
    <property type="molecule type" value="Genomic_DNA"/>
</dbReference>
<dbReference type="OrthoDB" id="1262810at2759"/>
<dbReference type="PANTHER" id="PTHR32387:SF0">
    <property type="entry name" value="PROTEIN NO VEIN"/>
    <property type="match status" value="1"/>
</dbReference>
<evidence type="ECO:0000313" key="2">
    <source>
        <dbReference type="EMBL" id="KEZ41931.1"/>
    </source>
</evidence>
<feature type="region of interest" description="Disordered" evidence="1">
    <location>
        <begin position="1280"/>
        <end position="1308"/>
    </location>
</feature>
<dbReference type="KEGG" id="sapo:SAPIO_CDS6488"/>